<dbReference type="Proteomes" id="UP000306409">
    <property type="component" value="Chromosome"/>
</dbReference>
<proteinExistence type="predicted"/>
<dbReference type="InterPro" id="IPR010368">
    <property type="entry name" value="Com_YlbF"/>
</dbReference>
<dbReference type="KEGG" id="rher:EHE19_010080"/>
<evidence type="ECO:0000313" key="2">
    <source>
        <dbReference type="Proteomes" id="UP000306409"/>
    </source>
</evidence>
<dbReference type="InterPro" id="IPR023378">
    <property type="entry name" value="YheA/YmcA-like_dom_sf"/>
</dbReference>
<organism evidence="1 2">
    <name type="scientific">Ruminiclostridium herbifermentans</name>
    <dbReference type="NCBI Taxonomy" id="2488810"/>
    <lineage>
        <taxon>Bacteria</taxon>
        <taxon>Bacillati</taxon>
        <taxon>Bacillota</taxon>
        <taxon>Clostridia</taxon>
        <taxon>Eubacteriales</taxon>
        <taxon>Oscillospiraceae</taxon>
        <taxon>Ruminiclostridium</taxon>
    </lineage>
</organism>
<dbReference type="AlphaFoldDB" id="A0A4U7JMX4"/>
<keyword evidence="2" id="KW-1185">Reference proteome</keyword>
<dbReference type="EMBL" id="CP061336">
    <property type="protein sequence ID" value="QNU65291.1"/>
    <property type="molecule type" value="Genomic_DNA"/>
</dbReference>
<gene>
    <name evidence="1" type="ORF">EHE19_010080</name>
</gene>
<dbReference type="RefSeq" id="WP_137696058.1">
    <property type="nucleotide sequence ID" value="NZ_CP061336.1"/>
</dbReference>
<protein>
    <submittedName>
        <fullName evidence="1">YlbF family regulator</fullName>
    </submittedName>
</protein>
<sequence length="128" mass="14225">MDITEKARELGLMMAESKEMKAYNSAEAAMKADEKSNKLMKEYKQLQIEMVKATRENAGAEAIDKAKIKLLEKQQEINDYEITNNYLVSKANLEALMKKVNDIIVYSITGESGCTDDKCKTCGGGCKG</sequence>
<evidence type="ECO:0000313" key="1">
    <source>
        <dbReference type="EMBL" id="QNU65291.1"/>
    </source>
</evidence>
<accession>A0A4U7JMX4</accession>
<dbReference type="OrthoDB" id="2112157at2"/>
<dbReference type="Gene3D" id="1.20.1500.10">
    <property type="entry name" value="YheA/YmcA-like"/>
    <property type="match status" value="1"/>
</dbReference>
<dbReference type="Pfam" id="PF06133">
    <property type="entry name" value="Com_YlbF"/>
    <property type="match status" value="1"/>
</dbReference>
<dbReference type="SUPFAM" id="SSF158622">
    <property type="entry name" value="YheA/YmcA-like"/>
    <property type="match status" value="1"/>
</dbReference>
<name>A0A4U7JMX4_9FIRM</name>
<reference evidence="1 2" key="1">
    <citation type="submission" date="2020-09" db="EMBL/GenBank/DDBJ databases">
        <title>Characterization and genome sequencing of Ruminiclostridium sp. nov. MA18.</title>
        <authorList>
            <person name="Rettenmaier R."/>
            <person name="Kowollik M.-L."/>
            <person name="Liebl W."/>
            <person name="Zverlov V."/>
        </authorList>
    </citation>
    <scope>NUCLEOTIDE SEQUENCE [LARGE SCALE GENOMIC DNA]</scope>
    <source>
        <strain evidence="1 2">MA18</strain>
    </source>
</reference>